<dbReference type="InterPro" id="IPR039391">
    <property type="entry name" value="Phytocyanin-like"/>
</dbReference>
<evidence type="ECO:0000256" key="2">
    <source>
        <dbReference type="ARBA" id="ARBA00023008"/>
    </source>
</evidence>
<evidence type="ECO:0000256" key="6">
    <source>
        <dbReference type="SAM" id="SignalP"/>
    </source>
</evidence>
<feature type="signal peptide" evidence="6">
    <location>
        <begin position="1"/>
        <end position="26"/>
    </location>
</feature>
<evidence type="ECO:0000259" key="7">
    <source>
        <dbReference type="PROSITE" id="PS51485"/>
    </source>
</evidence>
<organism evidence="8 9">
    <name type="scientific">Artemisia annua</name>
    <name type="common">Sweet wormwood</name>
    <dbReference type="NCBI Taxonomy" id="35608"/>
    <lineage>
        <taxon>Eukaryota</taxon>
        <taxon>Viridiplantae</taxon>
        <taxon>Streptophyta</taxon>
        <taxon>Embryophyta</taxon>
        <taxon>Tracheophyta</taxon>
        <taxon>Spermatophyta</taxon>
        <taxon>Magnoliopsida</taxon>
        <taxon>eudicotyledons</taxon>
        <taxon>Gunneridae</taxon>
        <taxon>Pentapetalae</taxon>
        <taxon>asterids</taxon>
        <taxon>campanulids</taxon>
        <taxon>Asterales</taxon>
        <taxon>Asteraceae</taxon>
        <taxon>Asteroideae</taxon>
        <taxon>Anthemideae</taxon>
        <taxon>Artemisiinae</taxon>
        <taxon>Artemisia</taxon>
    </lineage>
</organism>
<keyword evidence="6" id="KW-0732">Signal</keyword>
<sequence length="209" mass="21296">MAVFKLSSLVIMAVMLACIQLHGSVAQRIHIVGGSLGWTVPPNGPSTYTTWASRETFTIGDTLLFNFTAGAHTVAEVAQAAYGPCNVATLISLSTTGPTRITLNTPGTHYYICSVGSHCQAGQKLSINVLGGVTSPVSPPTAATSPSPMSSPGPSQWEASPPSSPTGSTTGLSPTGSTTVQPPSPNGVARSYAALGHVTLLAIALAFFN</sequence>
<dbReference type="InterPro" id="IPR003245">
    <property type="entry name" value="Phytocyanin_dom"/>
</dbReference>
<dbReference type="Pfam" id="PF02298">
    <property type="entry name" value="Cu_bind_like"/>
    <property type="match status" value="1"/>
</dbReference>
<dbReference type="InterPro" id="IPR028871">
    <property type="entry name" value="BlueCu_1_BS"/>
</dbReference>
<evidence type="ECO:0000256" key="3">
    <source>
        <dbReference type="ARBA" id="ARBA00023157"/>
    </source>
</evidence>
<dbReference type="PROSITE" id="PS51485">
    <property type="entry name" value="PHYTOCYANIN"/>
    <property type="match status" value="1"/>
</dbReference>
<name>A0A2U1MB64_ARTAN</name>
<reference evidence="8 9" key="1">
    <citation type="journal article" date="2018" name="Mol. Plant">
        <title>The genome of Artemisia annua provides insight into the evolution of Asteraceae family and artemisinin biosynthesis.</title>
        <authorList>
            <person name="Shen Q."/>
            <person name="Zhang L."/>
            <person name="Liao Z."/>
            <person name="Wang S."/>
            <person name="Yan T."/>
            <person name="Shi P."/>
            <person name="Liu M."/>
            <person name="Fu X."/>
            <person name="Pan Q."/>
            <person name="Wang Y."/>
            <person name="Lv Z."/>
            <person name="Lu X."/>
            <person name="Zhang F."/>
            <person name="Jiang W."/>
            <person name="Ma Y."/>
            <person name="Chen M."/>
            <person name="Hao X."/>
            <person name="Li L."/>
            <person name="Tang Y."/>
            <person name="Lv G."/>
            <person name="Zhou Y."/>
            <person name="Sun X."/>
            <person name="Brodelius P.E."/>
            <person name="Rose J.K.C."/>
            <person name="Tang K."/>
        </authorList>
    </citation>
    <scope>NUCLEOTIDE SEQUENCE [LARGE SCALE GENOMIC DNA]</scope>
    <source>
        <strain evidence="9">cv. Huhao1</strain>
        <tissue evidence="8">Leaf</tissue>
    </source>
</reference>
<proteinExistence type="predicted"/>
<feature type="compositionally biased region" description="Low complexity" evidence="5">
    <location>
        <begin position="165"/>
        <end position="179"/>
    </location>
</feature>
<dbReference type="STRING" id="35608.A0A2U1MB64"/>
<dbReference type="AlphaFoldDB" id="A0A2U1MB64"/>
<evidence type="ECO:0000256" key="4">
    <source>
        <dbReference type="ARBA" id="ARBA00023180"/>
    </source>
</evidence>
<keyword evidence="3" id="KW-1015">Disulfide bond</keyword>
<protein>
    <submittedName>
        <fullName evidence="8">Cupredoxin</fullName>
    </submittedName>
</protein>
<dbReference type="CDD" id="cd13920">
    <property type="entry name" value="Stellacyanin"/>
    <property type="match status" value="1"/>
</dbReference>
<gene>
    <name evidence="8" type="ORF">CTI12_AA399610</name>
</gene>
<accession>A0A2U1MB64</accession>
<dbReference type="Gene3D" id="2.60.40.420">
    <property type="entry name" value="Cupredoxins - blue copper proteins"/>
    <property type="match status" value="1"/>
</dbReference>
<dbReference type="GO" id="GO:0009055">
    <property type="term" value="F:electron transfer activity"/>
    <property type="evidence" value="ECO:0007669"/>
    <property type="project" value="InterPro"/>
</dbReference>
<feature type="region of interest" description="Disordered" evidence="5">
    <location>
        <begin position="136"/>
        <end position="185"/>
    </location>
</feature>
<evidence type="ECO:0000313" key="9">
    <source>
        <dbReference type="Proteomes" id="UP000245207"/>
    </source>
</evidence>
<dbReference type="Proteomes" id="UP000245207">
    <property type="component" value="Unassembled WGS sequence"/>
</dbReference>
<keyword evidence="1" id="KW-0479">Metal-binding</keyword>
<comment type="caution">
    <text evidence="8">The sequence shown here is derived from an EMBL/GenBank/DDBJ whole genome shotgun (WGS) entry which is preliminary data.</text>
</comment>
<dbReference type="OrthoDB" id="2015260at2759"/>
<dbReference type="FunFam" id="2.60.40.420:FF:000034">
    <property type="entry name" value="Cupredoxin superfamily protein"/>
    <property type="match status" value="1"/>
</dbReference>
<dbReference type="PROSITE" id="PS51257">
    <property type="entry name" value="PROKAR_LIPOPROTEIN"/>
    <property type="match status" value="1"/>
</dbReference>
<dbReference type="GO" id="GO:0046872">
    <property type="term" value="F:metal ion binding"/>
    <property type="evidence" value="ECO:0007669"/>
    <property type="project" value="UniProtKB-KW"/>
</dbReference>
<keyword evidence="9" id="KW-1185">Reference proteome</keyword>
<evidence type="ECO:0000313" key="8">
    <source>
        <dbReference type="EMBL" id="PWA58488.1"/>
    </source>
</evidence>
<evidence type="ECO:0000256" key="1">
    <source>
        <dbReference type="ARBA" id="ARBA00022723"/>
    </source>
</evidence>
<feature type="domain" description="Phytocyanin" evidence="7">
    <location>
        <begin position="28"/>
        <end position="131"/>
    </location>
</feature>
<dbReference type="GO" id="GO:0005886">
    <property type="term" value="C:plasma membrane"/>
    <property type="evidence" value="ECO:0007669"/>
    <property type="project" value="TreeGrafter"/>
</dbReference>
<dbReference type="PANTHER" id="PTHR33021">
    <property type="entry name" value="BLUE COPPER PROTEIN"/>
    <property type="match status" value="1"/>
</dbReference>
<dbReference type="SUPFAM" id="SSF49503">
    <property type="entry name" value="Cupredoxins"/>
    <property type="match status" value="1"/>
</dbReference>
<feature type="chain" id="PRO_5015742871" evidence="6">
    <location>
        <begin position="27"/>
        <end position="209"/>
    </location>
</feature>
<dbReference type="EMBL" id="PKPP01005881">
    <property type="protein sequence ID" value="PWA58488.1"/>
    <property type="molecule type" value="Genomic_DNA"/>
</dbReference>
<dbReference type="PANTHER" id="PTHR33021:SF496">
    <property type="entry name" value="OS08G0482700 PROTEIN"/>
    <property type="match status" value="1"/>
</dbReference>
<evidence type="ECO:0000256" key="5">
    <source>
        <dbReference type="SAM" id="MobiDB-lite"/>
    </source>
</evidence>
<feature type="compositionally biased region" description="Low complexity" evidence="5">
    <location>
        <begin position="136"/>
        <end position="155"/>
    </location>
</feature>
<dbReference type="PROSITE" id="PS00196">
    <property type="entry name" value="COPPER_BLUE"/>
    <property type="match status" value="1"/>
</dbReference>
<keyword evidence="4" id="KW-0325">Glycoprotein</keyword>
<dbReference type="InterPro" id="IPR008972">
    <property type="entry name" value="Cupredoxin"/>
</dbReference>
<keyword evidence="2" id="KW-0186">Copper</keyword>